<dbReference type="EMBL" id="CDOK01000165">
    <property type="protein sequence ID" value="CEN52543.1"/>
    <property type="molecule type" value="Genomic_DNA"/>
</dbReference>
<sequence length="59" mass="6856">MDLAKRIENKNQIKYTEGLATSFDLRQAQLQLYAAQQEFLQSMVNLLNKKEVLKSLQVN</sequence>
<accession>A0A0B7IRG1</accession>
<dbReference type="Gene3D" id="1.20.1600.10">
    <property type="entry name" value="Outer membrane efflux proteins (OEP)"/>
    <property type="match status" value="1"/>
</dbReference>
<proteinExistence type="predicted"/>
<dbReference type="SUPFAM" id="SSF56954">
    <property type="entry name" value="Outer membrane efflux proteins (OEP)"/>
    <property type="match status" value="1"/>
</dbReference>
<name>A0A0B7IRG1_9FLAO</name>
<dbReference type="AlphaFoldDB" id="A0A0B7IRG1"/>
<evidence type="ECO:0008006" key="3">
    <source>
        <dbReference type="Google" id="ProtNLM"/>
    </source>
</evidence>
<dbReference type="Proteomes" id="UP000039370">
    <property type="component" value="Unassembled WGS sequence"/>
</dbReference>
<evidence type="ECO:0000313" key="1">
    <source>
        <dbReference type="EMBL" id="CEN52543.1"/>
    </source>
</evidence>
<gene>
    <name evidence="1" type="ORF">CCAN11_2470046</name>
</gene>
<evidence type="ECO:0000313" key="2">
    <source>
        <dbReference type="Proteomes" id="UP000039370"/>
    </source>
</evidence>
<organism evidence="1 2">
    <name type="scientific">Capnocytophaga canimorsus</name>
    <dbReference type="NCBI Taxonomy" id="28188"/>
    <lineage>
        <taxon>Bacteria</taxon>
        <taxon>Pseudomonadati</taxon>
        <taxon>Bacteroidota</taxon>
        <taxon>Flavobacteriia</taxon>
        <taxon>Flavobacteriales</taxon>
        <taxon>Flavobacteriaceae</taxon>
        <taxon>Capnocytophaga</taxon>
    </lineage>
</organism>
<reference evidence="2" key="1">
    <citation type="submission" date="2015-01" db="EMBL/GenBank/DDBJ databases">
        <authorList>
            <person name="MANFREDI Pablo"/>
        </authorList>
    </citation>
    <scope>NUCLEOTIDE SEQUENCE [LARGE SCALE GENOMIC DNA]</scope>
    <source>
        <strain evidence="2">Cc11</strain>
    </source>
</reference>
<protein>
    <recommendedName>
        <fullName evidence="3">Outer membrane efflux protein</fullName>
    </recommendedName>
</protein>